<accession>A0ACC1Z1T2</accession>
<proteinExistence type="predicted"/>
<sequence>MDNEVCFSSSSELLQAQTQVWNCAFNYVNSMSLKCAIQLGIPDFIHNHGRPMPLPKLVAALNLHPNQAQSIQRLMRLLVHLGFFAQQTSGENEQEEEYFLTAASRILLKDEPLSVAPFVILMTHPIITTPFDLLSTWFQNNEYPTVFEKSHGKKYWDCVAQDKKFKNVFYDVMIADSMLISSVVIKDCKQVFKGLTSLVDVGGGTGAMSEAIAKAFPDMKCTVFDLPHVVDNLQGTKNLEFQGGDMFEAIPPADAVLLKWILHDWGDEQSVKILKKCKKAIPSKDEGGKVIIIDMVIENQSEDKNSTTTQLCFDMMMMSLFNTGKERSLKEWKKLFSEAGFSSYKIIPILGVRSLIEVYP</sequence>
<dbReference type="Proteomes" id="UP001164539">
    <property type="component" value="Chromosome 1"/>
</dbReference>
<name>A0ACC1Z1T2_MELAZ</name>
<evidence type="ECO:0000313" key="1">
    <source>
        <dbReference type="EMBL" id="KAJ4729716.1"/>
    </source>
</evidence>
<protein>
    <submittedName>
        <fullName evidence="1">O-methyltransferase</fullName>
    </submittedName>
</protein>
<keyword evidence="2" id="KW-1185">Reference proteome</keyword>
<dbReference type="EMBL" id="CM051394">
    <property type="protein sequence ID" value="KAJ4729716.1"/>
    <property type="molecule type" value="Genomic_DNA"/>
</dbReference>
<reference evidence="1 2" key="1">
    <citation type="journal article" date="2023" name="Science">
        <title>Complex scaffold remodeling in plant triterpene biosynthesis.</title>
        <authorList>
            <person name="De La Pena R."/>
            <person name="Hodgson H."/>
            <person name="Liu J.C."/>
            <person name="Stephenson M.J."/>
            <person name="Martin A.C."/>
            <person name="Owen C."/>
            <person name="Harkess A."/>
            <person name="Leebens-Mack J."/>
            <person name="Jimenez L.E."/>
            <person name="Osbourn A."/>
            <person name="Sattely E.S."/>
        </authorList>
    </citation>
    <scope>NUCLEOTIDE SEQUENCE [LARGE SCALE GENOMIC DNA]</scope>
    <source>
        <strain evidence="2">cv. JPN11</strain>
        <tissue evidence="1">Leaf</tissue>
    </source>
</reference>
<comment type="caution">
    <text evidence="1">The sequence shown here is derived from an EMBL/GenBank/DDBJ whole genome shotgun (WGS) entry which is preliminary data.</text>
</comment>
<gene>
    <name evidence="1" type="ORF">OWV82_002450</name>
</gene>
<organism evidence="1 2">
    <name type="scientific">Melia azedarach</name>
    <name type="common">Chinaberry tree</name>
    <dbReference type="NCBI Taxonomy" id="155640"/>
    <lineage>
        <taxon>Eukaryota</taxon>
        <taxon>Viridiplantae</taxon>
        <taxon>Streptophyta</taxon>
        <taxon>Embryophyta</taxon>
        <taxon>Tracheophyta</taxon>
        <taxon>Spermatophyta</taxon>
        <taxon>Magnoliopsida</taxon>
        <taxon>eudicotyledons</taxon>
        <taxon>Gunneridae</taxon>
        <taxon>Pentapetalae</taxon>
        <taxon>rosids</taxon>
        <taxon>malvids</taxon>
        <taxon>Sapindales</taxon>
        <taxon>Meliaceae</taxon>
        <taxon>Melia</taxon>
    </lineage>
</organism>
<evidence type="ECO:0000313" key="2">
    <source>
        <dbReference type="Proteomes" id="UP001164539"/>
    </source>
</evidence>